<organism evidence="2 3">
    <name type="scientific">Clathrospora elynae</name>
    <dbReference type="NCBI Taxonomy" id="706981"/>
    <lineage>
        <taxon>Eukaryota</taxon>
        <taxon>Fungi</taxon>
        <taxon>Dikarya</taxon>
        <taxon>Ascomycota</taxon>
        <taxon>Pezizomycotina</taxon>
        <taxon>Dothideomycetes</taxon>
        <taxon>Pleosporomycetidae</taxon>
        <taxon>Pleosporales</taxon>
        <taxon>Diademaceae</taxon>
        <taxon>Clathrospora</taxon>
    </lineage>
</organism>
<evidence type="ECO:0000256" key="1">
    <source>
        <dbReference type="SAM" id="MobiDB-lite"/>
    </source>
</evidence>
<dbReference type="EMBL" id="ML976042">
    <property type="protein sequence ID" value="KAF1941818.1"/>
    <property type="molecule type" value="Genomic_DNA"/>
</dbReference>
<name>A0A6A5SQ57_9PLEO</name>
<dbReference type="AlphaFoldDB" id="A0A6A5SQ57"/>
<accession>A0A6A5SQ57</accession>
<reference evidence="2" key="1">
    <citation type="journal article" date="2020" name="Stud. Mycol.">
        <title>101 Dothideomycetes genomes: a test case for predicting lifestyles and emergence of pathogens.</title>
        <authorList>
            <person name="Haridas S."/>
            <person name="Albert R."/>
            <person name="Binder M."/>
            <person name="Bloem J."/>
            <person name="Labutti K."/>
            <person name="Salamov A."/>
            <person name="Andreopoulos B."/>
            <person name="Baker S."/>
            <person name="Barry K."/>
            <person name="Bills G."/>
            <person name="Bluhm B."/>
            <person name="Cannon C."/>
            <person name="Castanera R."/>
            <person name="Culley D."/>
            <person name="Daum C."/>
            <person name="Ezra D."/>
            <person name="Gonzalez J."/>
            <person name="Henrissat B."/>
            <person name="Kuo A."/>
            <person name="Liang C."/>
            <person name="Lipzen A."/>
            <person name="Lutzoni F."/>
            <person name="Magnuson J."/>
            <person name="Mondo S."/>
            <person name="Nolan M."/>
            <person name="Ohm R."/>
            <person name="Pangilinan J."/>
            <person name="Park H.-J."/>
            <person name="Ramirez L."/>
            <person name="Alfaro M."/>
            <person name="Sun H."/>
            <person name="Tritt A."/>
            <person name="Yoshinaga Y."/>
            <person name="Zwiers L.-H."/>
            <person name="Turgeon B."/>
            <person name="Goodwin S."/>
            <person name="Spatafora J."/>
            <person name="Crous P."/>
            <person name="Grigoriev I."/>
        </authorList>
    </citation>
    <scope>NUCLEOTIDE SEQUENCE</scope>
    <source>
        <strain evidence="2">CBS 161.51</strain>
    </source>
</reference>
<gene>
    <name evidence="2" type="ORF">EJ02DRAFT_422703</name>
</gene>
<evidence type="ECO:0000313" key="2">
    <source>
        <dbReference type="EMBL" id="KAF1941818.1"/>
    </source>
</evidence>
<dbReference type="Proteomes" id="UP000800038">
    <property type="component" value="Unassembled WGS sequence"/>
</dbReference>
<keyword evidence="3" id="KW-1185">Reference proteome</keyword>
<evidence type="ECO:0000313" key="3">
    <source>
        <dbReference type="Proteomes" id="UP000800038"/>
    </source>
</evidence>
<proteinExistence type="predicted"/>
<sequence length="219" mass="24305">MTQINSTPSPPPLRNSPIPTPPPRNPASKKRDASPPAPTIYLTGFRCQPGDEEYASATAATGGAAPYWFEEQTHDSSGGYEYGVYKSRGESVEKLGKETLEGFKREVASIMESEMTDEEAEGREMTERNAKKNDATAMVTVTERRREVRHVEVAGVHENEATATATAMERRWEVRHIEVADIQQPSIEMETGLTPRENKCSVPYQCLDDVGDANGVMWR</sequence>
<protein>
    <submittedName>
        <fullName evidence="2">Uncharacterized protein</fullName>
    </submittedName>
</protein>
<feature type="region of interest" description="Disordered" evidence="1">
    <location>
        <begin position="1"/>
        <end position="45"/>
    </location>
</feature>
<feature type="compositionally biased region" description="Pro residues" evidence="1">
    <location>
        <begin position="8"/>
        <end position="25"/>
    </location>
</feature>